<dbReference type="Pfam" id="PF04079">
    <property type="entry name" value="SMC_ScpB"/>
    <property type="match status" value="1"/>
</dbReference>
<keyword evidence="4" id="KW-0131">Cell cycle</keyword>
<dbReference type="PANTHER" id="PTHR34298">
    <property type="entry name" value="SEGREGATION AND CONDENSATION PROTEIN B"/>
    <property type="match status" value="1"/>
</dbReference>
<evidence type="ECO:0000256" key="2">
    <source>
        <dbReference type="ARBA" id="ARBA00022618"/>
    </source>
</evidence>
<sequence length="256" mass="28156">MSEPVEQSLPSEHNVTVCPEPFVGAQDRPAEGGDVHALTDPARTDVVEAEHAVDTVQLLRIFEAALLTSQEPLSNTELKRLSEVPVETKLVEELLQKLADKYATSGVELNRVASGWRFRARPEMQVHLDKLDPQKPPRYSRAVLETLAIIAYRQPVTRGDIEEIRGVAVSSQVLKTLESRGWIESIGTRDTPGKPALYATTPQFMDDLNLRSLQELPALEEMGTLLEEGIADEPAQSEPEAIDAGTVEFKPEANAA</sequence>
<dbReference type="SUPFAM" id="SSF46785">
    <property type="entry name" value="Winged helix' DNA-binding domain"/>
    <property type="match status" value="2"/>
</dbReference>
<protein>
    <recommendedName>
        <fullName evidence="7">Segregation and condensation protein B</fullName>
    </recommendedName>
</protein>
<reference evidence="6" key="1">
    <citation type="submission" date="2016-10" db="EMBL/GenBank/DDBJ databases">
        <title>Sequence of Gallionella enrichment culture.</title>
        <authorList>
            <person name="Poehlein A."/>
            <person name="Muehling M."/>
            <person name="Daniel R."/>
        </authorList>
    </citation>
    <scope>NUCLEOTIDE SEQUENCE</scope>
</reference>
<comment type="caution">
    <text evidence="6">The sequence shown here is derived from an EMBL/GenBank/DDBJ whole genome shotgun (WGS) entry which is preliminary data.</text>
</comment>
<feature type="region of interest" description="Disordered" evidence="5">
    <location>
        <begin position="230"/>
        <end position="256"/>
    </location>
</feature>
<accession>A0A1J5RVY1</accession>
<evidence type="ECO:0000256" key="3">
    <source>
        <dbReference type="ARBA" id="ARBA00022829"/>
    </source>
</evidence>
<dbReference type="InterPro" id="IPR036388">
    <property type="entry name" value="WH-like_DNA-bd_sf"/>
</dbReference>
<keyword evidence="3" id="KW-0159">Chromosome partition</keyword>
<dbReference type="InterPro" id="IPR036390">
    <property type="entry name" value="WH_DNA-bd_sf"/>
</dbReference>
<dbReference type="PANTHER" id="PTHR34298:SF2">
    <property type="entry name" value="SEGREGATION AND CONDENSATION PROTEIN B"/>
    <property type="match status" value="1"/>
</dbReference>
<proteinExistence type="predicted"/>
<dbReference type="NCBIfam" id="TIGR00281">
    <property type="entry name" value="SMC-Scp complex subunit ScpB"/>
    <property type="match status" value="1"/>
</dbReference>
<feature type="region of interest" description="Disordered" evidence="5">
    <location>
        <begin position="1"/>
        <end position="31"/>
    </location>
</feature>
<dbReference type="EMBL" id="MLJW01000100">
    <property type="protein sequence ID" value="OIQ99945.1"/>
    <property type="molecule type" value="Genomic_DNA"/>
</dbReference>
<evidence type="ECO:0000256" key="5">
    <source>
        <dbReference type="SAM" id="MobiDB-lite"/>
    </source>
</evidence>
<keyword evidence="2" id="KW-0132">Cell division</keyword>
<dbReference type="GO" id="GO:0051304">
    <property type="term" value="P:chromosome separation"/>
    <property type="evidence" value="ECO:0007669"/>
    <property type="project" value="InterPro"/>
</dbReference>
<keyword evidence="1" id="KW-0963">Cytoplasm</keyword>
<dbReference type="AlphaFoldDB" id="A0A1J5RVY1"/>
<evidence type="ECO:0000256" key="1">
    <source>
        <dbReference type="ARBA" id="ARBA00022490"/>
    </source>
</evidence>
<evidence type="ECO:0000313" key="6">
    <source>
        <dbReference type="EMBL" id="OIQ99945.1"/>
    </source>
</evidence>
<dbReference type="GO" id="GO:0051301">
    <property type="term" value="P:cell division"/>
    <property type="evidence" value="ECO:0007669"/>
    <property type="project" value="UniProtKB-KW"/>
</dbReference>
<name>A0A1J5RVY1_9ZZZZ</name>
<dbReference type="InterPro" id="IPR005234">
    <property type="entry name" value="ScpB_csome_segregation"/>
</dbReference>
<gene>
    <name evidence="6" type="ORF">GALL_179600</name>
</gene>
<dbReference type="Gene3D" id="1.10.10.10">
    <property type="entry name" value="Winged helix-like DNA-binding domain superfamily/Winged helix DNA-binding domain"/>
    <property type="match status" value="2"/>
</dbReference>
<evidence type="ECO:0008006" key="7">
    <source>
        <dbReference type="Google" id="ProtNLM"/>
    </source>
</evidence>
<evidence type="ECO:0000256" key="4">
    <source>
        <dbReference type="ARBA" id="ARBA00023306"/>
    </source>
</evidence>
<organism evidence="6">
    <name type="scientific">mine drainage metagenome</name>
    <dbReference type="NCBI Taxonomy" id="410659"/>
    <lineage>
        <taxon>unclassified sequences</taxon>
        <taxon>metagenomes</taxon>
        <taxon>ecological metagenomes</taxon>
    </lineage>
</organism>